<dbReference type="HOGENOM" id="CLU_1382593_0_0_9"/>
<evidence type="ECO:0008006" key="4">
    <source>
        <dbReference type="Google" id="ProtNLM"/>
    </source>
</evidence>
<dbReference type="RefSeq" id="WP_046324950.1">
    <property type="nucleotide sequence ID" value="NZ_JBHTMT010000001.1"/>
</dbReference>
<dbReference type="AlphaFoldDB" id="A0A0F4LCV8"/>
<reference evidence="2 3" key="1">
    <citation type="submission" date="2015-01" db="EMBL/GenBank/DDBJ databases">
        <title>Comparative genomics of the lactic acid bacteria isolated from the honey bee gut.</title>
        <authorList>
            <person name="Ellegaard K.M."/>
            <person name="Tamarit D."/>
            <person name="Javelind E."/>
            <person name="Olofsson T."/>
            <person name="Andersson S.G."/>
            <person name="Vasquez A."/>
        </authorList>
    </citation>
    <scope>NUCLEOTIDE SEQUENCE [LARGE SCALE GENOMIC DNA]</scope>
    <source>
        <strain evidence="2 3">Hma8</strain>
    </source>
</reference>
<gene>
    <name evidence="2" type="ORF">JF74_10280</name>
</gene>
<feature type="compositionally biased region" description="Basic and acidic residues" evidence="1">
    <location>
        <begin position="1"/>
        <end position="27"/>
    </location>
</feature>
<dbReference type="PATRIC" id="fig|1218507.3.peg.1200"/>
<name>A0A0F4LCV8_9LACO</name>
<protein>
    <recommendedName>
        <fullName evidence="4">DUF4355 domain-containing protein</fullName>
    </recommendedName>
</protein>
<feature type="region of interest" description="Disordered" evidence="1">
    <location>
        <begin position="1"/>
        <end position="92"/>
    </location>
</feature>
<comment type="caution">
    <text evidence="2">The sequence shown here is derived from an EMBL/GenBank/DDBJ whole genome shotgun (WGS) entry which is preliminary data.</text>
</comment>
<evidence type="ECO:0000313" key="2">
    <source>
        <dbReference type="EMBL" id="KJY56682.1"/>
    </source>
</evidence>
<dbReference type="STRING" id="1218507.JF74_10280"/>
<dbReference type="EMBL" id="JXLI01000010">
    <property type="protein sequence ID" value="KJY56682.1"/>
    <property type="molecule type" value="Genomic_DNA"/>
</dbReference>
<dbReference type="Proteomes" id="UP000033531">
    <property type="component" value="Unassembled WGS sequence"/>
</dbReference>
<evidence type="ECO:0000313" key="3">
    <source>
        <dbReference type="Proteomes" id="UP000033531"/>
    </source>
</evidence>
<feature type="compositionally biased region" description="Basic and acidic residues" evidence="1">
    <location>
        <begin position="55"/>
        <end position="92"/>
    </location>
</feature>
<accession>A0A0F4LCV8</accession>
<proteinExistence type="predicted"/>
<organism evidence="2 3">
    <name type="scientific">Lactobacillus melliventris</name>
    <dbReference type="NCBI Taxonomy" id="1218507"/>
    <lineage>
        <taxon>Bacteria</taxon>
        <taxon>Bacillati</taxon>
        <taxon>Bacillota</taxon>
        <taxon>Bacilli</taxon>
        <taxon>Lactobacillales</taxon>
        <taxon>Lactobacillaceae</taxon>
        <taxon>Lactobacillus</taxon>
    </lineage>
</organism>
<sequence>MEDENKQVTDQENGLDVKKDNISKTKSEATVTEQIEKMRKRIDRESNQKNQYKQQLEDSQKQIETLTEKLKSVRNDEEGNDKKNNNSDLDKAISENEKLKAQLIRRDQMDTVSQQFNEAGVVVPKDILNLVVPAGINEKQVSTNMKALSSFYDAIVKQVKKEFLKSETPRVNGNDNKPFDRSELRKIDDPAKRVQLIKEHLDEF</sequence>
<evidence type="ECO:0000256" key="1">
    <source>
        <dbReference type="SAM" id="MobiDB-lite"/>
    </source>
</evidence>
<feature type="compositionally biased region" description="Basic and acidic residues" evidence="1">
    <location>
        <begin position="34"/>
        <end position="47"/>
    </location>
</feature>